<feature type="domain" description="Knr4/Smi1-like" evidence="1">
    <location>
        <begin position="51"/>
        <end position="166"/>
    </location>
</feature>
<dbReference type="InterPro" id="IPR018958">
    <property type="entry name" value="Knr4/Smi1-like_dom"/>
</dbReference>
<organism evidence="2 3">
    <name type="scientific">Bremerella cremea</name>
    <dbReference type="NCBI Taxonomy" id="1031537"/>
    <lineage>
        <taxon>Bacteria</taxon>
        <taxon>Pseudomonadati</taxon>
        <taxon>Planctomycetota</taxon>
        <taxon>Planctomycetia</taxon>
        <taxon>Pirellulales</taxon>
        <taxon>Pirellulaceae</taxon>
        <taxon>Bremerella</taxon>
    </lineage>
</organism>
<dbReference type="AlphaFoldDB" id="A0A368KN17"/>
<accession>A0A368KN17</accession>
<dbReference type="Pfam" id="PF09346">
    <property type="entry name" value="SMI1_KNR4"/>
    <property type="match status" value="1"/>
</dbReference>
<evidence type="ECO:0000259" key="1">
    <source>
        <dbReference type="Pfam" id="PF09346"/>
    </source>
</evidence>
<dbReference type="SUPFAM" id="SSF160631">
    <property type="entry name" value="SMI1/KNR4-like"/>
    <property type="match status" value="1"/>
</dbReference>
<protein>
    <recommendedName>
        <fullName evidence="1">Knr4/Smi1-like domain-containing protein</fullName>
    </recommendedName>
</protein>
<proteinExistence type="predicted"/>
<name>A0A368KN17_9BACT</name>
<evidence type="ECO:0000313" key="2">
    <source>
        <dbReference type="EMBL" id="RCS44182.1"/>
    </source>
</evidence>
<dbReference type="Gene3D" id="3.40.1580.10">
    <property type="entry name" value="SMI1/KNR4-like"/>
    <property type="match status" value="1"/>
</dbReference>
<evidence type="ECO:0000313" key="3">
    <source>
        <dbReference type="Proteomes" id="UP000253562"/>
    </source>
</evidence>
<gene>
    <name evidence="2" type="ORF">DTL42_17885</name>
</gene>
<dbReference type="EMBL" id="QPEX01000035">
    <property type="protein sequence ID" value="RCS44182.1"/>
    <property type="molecule type" value="Genomic_DNA"/>
</dbReference>
<comment type="caution">
    <text evidence="2">The sequence shown here is derived from an EMBL/GenBank/DDBJ whole genome shotgun (WGS) entry which is preliminary data.</text>
</comment>
<sequence>METFHTSVRRRTLEGDSKMAFDKLSQLGPRLLGEKSSDSEGAIKSAVQVLPISDSYREMLLTFGGAVVFDNGAKFASDEKSPLNDKDGYQSLEVLYGLGNGKNCIEQKAAQYAGELPTSFVPIGESSGGNLICVDGDGAVHLWNHESQRGEGTWRIAASIDEFVNRLEPDDSEIGSTEGIIESESFLDF</sequence>
<dbReference type="InterPro" id="IPR037883">
    <property type="entry name" value="Knr4/Smi1-like_sf"/>
</dbReference>
<reference evidence="2 3" key="1">
    <citation type="submission" date="2018-07" db="EMBL/GenBank/DDBJ databases">
        <title>Comparative genomes isolates from brazilian mangrove.</title>
        <authorList>
            <person name="De Araujo J.E."/>
            <person name="Taketani R.G."/>
            <person name="Silva M.C.P."/>
            <person name="Lourenco M.V."/>
            <person name="Oliveira V.M."/>
            <person name="Andreote F.D."/>
        </authorList>
    </citation>
    <scope>NUCLEOTIDE SEQUENCE [LARGE SCALE GENOMIC DNA]</scope>
    <source>
        <strain evidence="2 3">HEX PRIS-MGV</strain>
    </source>
</reference>
<dbReference type="Proteomes" id="UP000253562">
    <property type="component" value="Unassembled WGS sequence"/>
</dbReference>